<comment type="caution">
    <text evidence="3">The sequence shown here is derived from an EMBL/GenBank/DDBJ whole genome shotgun (WGS) entry which is preliminary data.</text>
</comment>
<dbReference type="InterPro" id="IPR006286">
    <property type="entry name" value="C56_PfpI-like"/>
</dbReference>
<dbReference type="AlphaFoldDB" id="A0A512D8X7"/>
<dbReference type="PANTHER" id="PTHR42733">
    <property type="entry name" value="DJ-1 PROTEIN"/>
    <property type="match status" value="1"/>
</dbReference>
<keyword evidence="4" id="KW-1185">Reference proteome</keyword>
<evidence type="ECO:0000313" key="4">
    <source>
        <dbReference type="Proteomes" id="UP000321181"/>
    </source>
</evidence>
<dbReference type="NCBIfam" id="TIGR01382">
    <property type="entry name" value="PfpI"/>
    <property type="match status" value="1"/>
</dbReference>
<name>A0A512D8X7_9CELL</name>
<dbReference type="OrthoDB" id="9792284at2"/>
<dbReference type="RefSeq" id="WP_146899979.1">
    <property type="nucleotide sequence ID" value="NZ_BAAARM010000001.1"/>
</dbReference>
<protein>
    <submittedName>
        <fullName evidence="3">Glutamine amidotransferase</fullName>
    </submittedName>
</protein>
<gene>
    <name evidence="3" type="primary">pfpI</name>
    <name evidence="3" type="ORF">CAE01nite_06610</name>
</gene>
<dbReference type="GO" id="GO:0016740">
    <property type="term" value="F:transferase activity"/>
    <property type="evidence" value="ECO:0007669"/>
    <property type="project" value="UniProtKB-KW"/>
</dbReference>
<sequence length="183" mass="19500">MAQLSGTTVAFLTSNKGVEQPELTEPWQAVIDAGGTPVLIAPEPGQVETVVGDLNPASTYPVDRTLADVSAGEFAALVLPGGTVNADTLRINVQAQNLVRAFVEQRKPVAAICHAPWTLIEADVIAHKRTTSYPSLATDLRNARAEWVDEEVVVDSSQDWTLITSRNPGDLPAFSKALVEALS</sequence>
<comment type="similarity">
    <text evidence="1">Belongs to the peptidase C56 family.</text>
</comment>
<feature type="domain" description="DJ-1/PfpI" evidence="2">
    <location>
        <begin position="9"/>
        <end position="180"/>
    </location>
</feature>
<evidence type="ECO:0000259" key="2">
    <source>
        <dbReference type="Pfam" id="PF01965"/>
    </source>
</evidence>
<dbReference type="PROSITE" id="PS51276">
    <property type="entry name" value="PEPTIDASE_C56_PFPI"/>
    <property type="match status" value="1"/>
</dbReference>
<keyword evidence="3" id="KW-0315">Glutamine amidotransferase</keyword>
<dbReference type="EMBL" id="BJYY01000002">
    <property type="protein sequence ID" value="GEO32936.1"/>
    <property type="molecule type" value="Genomic_DNA"/>
</dbReference>
<dbReference type="Gene3D" id="3.40.50.880">
    <property type="match status" value="1"/>
</dbReference>
<dbReference type="Pfam" id="PF01965">
    <property type="entry name" value="DJ-1_PfpI"/>
    <property type="match status" value="1"/>
</dbReference>
<dbReference type="PANTHER" id="PTHR42733:SF12">
    <property type="entry name" value="PROTEINASE"/>
    <property type="match status" value="1"/>
</dbReference>
<evidence type="ECO:0000256" key="1">
    <source>
        <dbReference type="ARBA" id="ARBA00008542"/>
    </source>
</evidence>
<accession>A0A512D8X7</accession>
<organism evidence="3 4">
    <name type="scientific">Cellulomonas aerilata</name>
    <dbReference type="NCBI Taxonomy" id="515326"/>
    <lineage>
        <taxon>Bacteria</taxon>
        <taxon>Bacillati</taxon>
        <taxon>Actinomycetota</taxon>
        <taxon>Actinomycetes</taxon>
        <taxon>Micrococcales</taxon>
        <taxon>Cellulomonadaceae</taxon>
        <taxon>Cellulomonas</taxon>
    </lineage>
</organism>
<evidence type="ECO:0000313" key="3">
    <source>
        <dbReference type="EMBL" id="GEO32936.1"/>
    </source>
</evidence>
<reference evidence="3 4" key="1">
    <citation type="submission" date="2019-07" db="EMBL/GenBank/DDBJ databases">
        <title>Whole genome shotgun sequence of Cellulomonas aerilata NBRC 106308.</title>
        <authorList>
            <person name="Hosoyama A."/>
            <person name="Uohara A."/>
            <person name="Ohji S."/>
            <person name="Ichikawa N."/>
        </authorList>
    </citation>
    <scope>NUCLEOTIDE SEQUENCE [LARGE SCALE GENOMIC DNA]</scope>
    <source>
        <strain evidence="3 4">NBRC 106308</strain>
    </source>
</reference>
<dbReference type="InterPro" id="IPR002818">
    <property type="entry name" value="DJ-1/PfpI"/>
</dbReference>
<dbReference type="SUPFAM" id="SSF52317">
    <property type="entry name" value="Class I glutamine amidotransferase-like"/>
    <property type="match status" value="1"/>
</dbReference>
<dbReference type="InterPro" id="IPR029062">
    <property type="entry name" value="Class_I_gatase-like"/>
</dbReference>
<dbReference type="Proteomes" id="UP000321181">
    <property type="component" value="Unassembled WGS sequence"/>
</dbReference>
<dbReference type="CDD" id="cd03134">
    <property type="entry name" value="GATase1_PfpI_like"/>
    <property type="match status" value="1"/>
</dbReference>
<proteinExistence type="inferred from homology"/>
<keyword evidence="3" id="KW-0808">Transferase</keyword>